<dbReference type="PATRIC" id="fig|360102.15.peg.3870"/>
<gene>
    <name evidence="2" type="ordered locus">YPA_0820</name>
</gene>
<sequence precursor="true">MRRLLTMLVILLIVLVAGMSALVLLVNPNDFRAYMVKQVEKKSGYHLQLEGDLRWHVWPQLSIIAGRMALTAPGALEPVVSAENMRLDVKLWPLLSHQLDVKQVMLKGAVIRLTPDSEAQQQIDAPVAPIAPAGSTPVSDNRGWTLDINRLQIADSLLIWQRSDNDQINVRDINLELKQGGQRQVQVTLASRVNRNQRDLTFSMVIDADMHQYPRQFSANISQFTYKLEGADIPAGGISGGGALEASYQSDIQQLLLNQLNFTANNNQLAGSVKATFGDVPDYVVNLTSDNLNLDAIFGWQPKSSTASTDEAKQPVTTAPVIAIQIDDDVGQNLQALRDFTAQTTVVANNVVYRNININQLNLQATNQQGDLQVTRLTGNALEGDFSLAGALDVTGKKVLATVNPLINHMELGPVLQAAGLPQVMTGKFSMQAQLSGDGVNLAAFKHRWRGEAQVSMNNARLQGLNIQQLIQQAVTRSTNDVKGQERYERYTEVKQLQASLALNRGAVKVSGLNASSSLISVKGSGGLNLPTQQCDMNLAVRVMQGWNGQSSLVKTLQNTDIPLRIYGPWTQLNYQLNVDQLLRSELQQRAKKALGEWAERNQQNRRVDDLKKSLDKL</sequence>
<dbReference type="GO" id="GO:0090313">
    <property type="term" value="P:regulation of protein targeting to membrane"/>
    <property type="evidence" value="ECO:0007669"/>
    <property type="project" value="TreeGrafter"/>
</dbReference>
<dbReference type="KEGG" id="ypa:YPA_0820"/>
<proteinExistence type="predicted"/>
<evidence type="ECO:0000259" key="1">
    <source>
        <dbReference type="Pfam" id="PF05170"/>
    </source>
</evidence>
<feature type="domain" description="AsmA" evidence="1">
    <location>
        <begin position="253"/>
        <end position="509"/>
    </location>
</feature>
<evidence type="ECO:0000313" key="3">
    <source>
        <dbReference type="Proteomes" id="UP000001971"/>
    </source>
</evidence>
<dbReference type="PANTHER" id="PTHR30441:SF4">
    <property type="entry name" value="PROTEIN ASMA"/>
    <property type="match status" value="1"/>
</dbReference>
<dbReference type="Pfam" id="PF05170">
    <property type="entry name" value="AsmA"/>
    <property type="match status" value="2"/>
</dbReference>
<dbReference type="AlphaFoldDB" id="A0A0E1NXS0"/>
<dbReference type="GO" id="GO:0005886">
    <property type="term" value="C:plasma membrane"/>
    <property type="evidence" value="ECO:0007669"/>
    <property type="project" value="TreeGrafter"/>
</dbReference>
<dbReference type="Proteomes" id="UP000001971">
    <property type="component" value="Chromosome"/>
</dbReference>
<accession>A0A0E1NXS0</accession>
<dbReference type="EMBL" id="CP000308">
    <property type="protein sequence ID" value="ABG12788.1"/>
    <property type="molecule type" value="Genomic_DNA"/>
</dbReference>
<feature type="domain" description="AsmA" evidence="1">
    <location>
        <begin position="4"/>
        <end position="195"/>
    </location>
</feature>
<organism evidence="2 3">
    <name type="scientific">Yersinia pestis bv. Antiqua (strain Antiqua)</name>
    <dbReference type="NCBI Taxonomy" id="360102"/>
    <lineage>
        <taxon>Bacteria</taxon>
        <taxon>Pseudomonadati</taxon>
        <taxon>Pseudomonadota</taxon>
        <taxon>Gammaproteobacteria</taxon>
        <taxon>Enterobacterales</taxon>
        <taxon>Yersiniaceae</taxon>
        <taxon>Yersinia</taxon>
    </lineage>
</organism>
<dbReference type="RefSeq" id="WP_002211874.1">
    <property type="nucleotide sequence ID" value="NC_008150.1"/>
</dbReference>
<dbReference type="InterPro" id="IPR007844">
    <property type="entry name" value="AsmA"/>
</dbReference>
<dbReference type="NCBIfam" id="NF008091">
    <property type="entry name" value="PRK10833.1"/>
    <property type="match status" value="1"/>
</dbReference>
<evidence type="ECO:0000313" key="2">
    <source>
        <dbReference type="EMBL" id="ABG12788.1"/>
    </source>
</evidence>
<dbReference type="InterPro" id="IPR052894">
    <property type="entry name" value="AsmA-related"/>
</dbReference>
<protein>
    <recommendedName>
        <fullName evidence="1">AsmA domain-containing protein</fullName>
    </recommendedName>
</protein>
<dbReference type="GeneID" id="57977042"/>
<dbReference type="PANTHER" id="PTHR30441">
    <property type="entry name" value="DUF748 DOMAIN-CONTAINING PROTEIN"/>
    <property type="match status" value="1"/>
</dbReference>
<reference evidence="2 3" key="1">
    <citation type="journal article" date="2006" name="J. Bacteriol.">
        <title>Complete genome sequence of Yersinia pestis strains Antiqua and Nepal516: evidence of gene reduction in an emerging pathogen.</title>
        <authorList>
            <person name="Chain P.S."/>
            <person name="Hu P."/>
            <person name="Malfatti S.A."/>
            <person name="Radnedge L."/>
            <person name="Larimer F."/>
            <person name="Vergez L.M."/>
            <person name="Worsham P."/>
            <person name="Chu M.C."/>
            <person name="Andersen G.L."/>
        </authorList>
    </citation>
    <scope>NUCLEOTIDE SEQUENCE [LARGE SCALE GENOMIC DNA]</scope>
    <source>
        <strain evidence="2 3">Antiqua</strain>
    </source>
</reference>
<name>A0A0E1NXS0_YERPA</name>
<dbReference type="HOGENOM" id="CLU_012870_3_1_6"/>